<dbReference type="PANTHER" id="PTHR11012:SF30">
    <property type="entry name" value="PROTEIN KINASE-LIKE DOMAIN-CONTAINING"/>
    <property type="match status" value="1"/>
</dbReference>
<evidence type="ECO:0000259" key="1">
    <source>
        <dbReference type="SMART" id="SM00587"/>
    </source>
</evidence>
<dbReference type="OrthoDB" id="190089at2759"/>
<dbReference type="EMBL" id="WJQU01002473">
    <property type="protein sequence ID" value="KAJ6632814.1"/>
    <property type="molecule type" value="Genomic_DNA"/>
</dbReference>
<proteinExistence type="predicted"/>
<dbReference type="SMART" id="SM00587">
    <property type="entry name" value="CHK"/>
    <property type="match status" value="1"/>
</dbReference>
<dbReference type="InterPro" id="IPR015897">
    <property type="entry name" value="CHK_kinase-like"/>
</dbReference>
<dbReference type="InterPro" id="IPR004119">
    <property type="entry name" value="EcKL"/>
</dbReference>
<gene>
    <name evidence="2" type="ORF">Bhyg_16354</name>
</gene>
<dbReference type="Pfam" id="PF02958">
    <property type="entry name" value="EcKL"/>
    <property type="match status" value="1"/>
</dbReference>
<dbReference type="PANTHER" id="PTHR11012">
    <property type="entry name" value="PROTEIN KINASE-LIKE DOMAIN-CONTAINING"/>
    <property type="match status" value="1"/>
</dbReference>
<protein>
    <recommendedName>
        <fullName evidence="1">CHK kinase-like domain-containing protein</fullName>
    </recommendedName>
</protein>
<dbReference type="Proteomes" id="UP001151699">
    <property type="component" value="Unassembled WGS sequence"/>
</dbReference>
<dbReference type="AlphaFoldDB" id="A0A9Q0MJU9"/>
<dbReference type="SUPFAM" id="SSF56112">
    <property type="entry name" value="Protein kinase-like (PK-like)"/>
    <property type="match status" value="1"/>
</dbReference>
<feature type="domain" description="CHK kinase-like" evidence="1">
    <location>
        <begin position="130"/>
        <end position="320"/>
    </location>
</feature>
<sequence>MLPEGDIPKFVLIQLKEIAEKLNYINCSIERLCARDGYVSSLSRFKILGQLKDTQLPVSITLICKTLPTSDSRIKMLNSVESFEREVYFYTKVLPILEQFQRERLANAEDGFVAYPKCFVAKRVDNQIIIILEDLRVSGYEVWNRDNQVTFETASIVMRQLGKFHAVSFALRDQCPEIMEEFSNEMTDMLVFLYKNCYGKITREAFNKAVDHVDDPVALSVLTKLKEKFLPVLEEICRKNAAGVCGVIGHGDFYENNILFRYDEKAVTSVAFLDFQFVRVGSPAFDICYYLLTSTNPKVRQNYDKLLHTYHESLQTLVRKLGSDANKLFSYNDLVNQMTKFGKYGVIFMPFLLQITLAKPNECVNLDDIENDEQALHLFRFSDETKGKFKNALEWGINDAVKFGWIKPDEI</sequence>
<evidence type="ECO:0000313" key="2">
    <source>
        <dbReference type="EMBL" id="KAJ6632814.1"/>
    </source>
</evidence>
<dbReference type="Gene3D" id="3.90.1200.10">
    <property type="match status" value="1"/>
</dbReference>
<accession>A0A9Q0MJU9</accession>
<evidence type="ECO:0000313" key="3">
    <source>
        <dbReference type="Proteomes" id="UP001151699"/>
    </source>
</evidence>
<keyword evidence="3" id="KW-1185">Reference proteome</keyword>
<organism evidence="2 3">
    <name type="scientific">Pseudolycoriella hygida</name>
    <dbReference type="NCBI Taxonomy" id="35572"/>
    <lineage>
        <taxon>Eukaryota</taxon>
        <taxon>Metazoa</taxon>
        <taxon>Ecdysozoa</taxon>
        <taxon>Arthropoda</taxon>
        <taxon>Hexapoda</taxon>
        <taxon>Insecta</taxon>
        <taxon>Pterygota</taxon>
        <taxon>Neoptera</taxon>
        <taxon>Endopterygota</taxon>
        <taxon>Diptera</taxon>
        <taxon>Nematocera</taxon>
        <taxon>Sciaroidea</taxon>
        <taxon>Sciaridae</taxon>
        <taxon>Pseudolycoriella</taxon>
    </lineage>
</organism>
<reference evidence="2" key="1">
    <citation type="submission" date="2022-07" db="EMBL/GenBank/DDBJ databases">
        <authorList>
            <person name="Trinca V."/>
            <person name="Uliana J.V.C."/>
            <person name="Torres T.T."/>
            <person name="Ward R.J."/>
            <person name="Monesi N."/>
        </authorList>
    </citation>
    <scope>NUCLEOTIDE SEQUENCE</scope>
    <source>
        <strain evidence="2">HSMRA1968</strain>
        <tissue evidence="2">Whole embryos</tissue>
    </source>
</reference>
<comment type="caution">
    <text evidence="2">The sequence shown here is derived from an EMBL/GenBank/DDBJ whole genome shotgun (WGS) entry which is preliminary data.</text>
</comment>
<dbReference type="InterPro" id="IPR011009">
    <property type="entry name" value="Kinase-like_dom_sf"/>
</dbReference>
<name>A0A9Q0MJU9_9DIPT</name>